<protein>
    <submittedName>
        <fullName evidence="1">Myosin XVA</fullName>
    </submittedName>
</protein>
<gene>
    <name evidence="1 3" type="primary">MYO15A</name>
</gene>
<keyword evidence="2" id="KW-1185">Reference proteome</keyword>
<dbReference type="VGNC" id="VGNC:51699">
    <property type="gene designation" value="MYO15A"/>
</dbReference>
<sequence>MPTMLSGAGCCWPPASVALHLPRASTSTFSSLCLIMGGMASRLCVSTASCRPWAGPNSRARGLPAPYPRPSSSGQRPMRRPAWRWTWAASMGAGRWLARLDRGHEEWCPVGRAGWPRLRVRPGVGPGAAQGLPSTEVLLHCGHRGACSQQGRPQSGVWEQLGLG</sequence>
<accession>A0A2I3RG11</accession>
<dbReference type="Proteomes" id="UP000002277">
    <property type="component" value="Chromosome 17"/>
</dbReference>
<evidence type="ECO:0000313" key="1">
    <source>
        <dbReference type="Ensembl" id="ENSPTRP00000063572.1"/>
    </source>
</evidence>
<evidence type="ECO:0000313" key="2">
    <source>
        <dbReference type="Proteomes" id="UP000002277"/>
    </source>
</evidence>
<reference evidence="1" key="3">
    <citation type="submission" date="2025-09" db="UniProtKB">
        <authorList>
            <consortium name="Ensembl"/>
        </authorList>
    </citation>
    <scope>IDENTIFICATION</scope>
</reference>
<organism evidence="1 2">
    <name type="scientific">Pan troglodytes</name>
    <name type="common">Chimpanzee</name>
    <dbReference type="NCBI Taxonomy" id="9598"/>
    <lineage>
        <taxon>Eukaryota</taxon>
        <taxon>Metazoa</taxon>
        <taxon>Chordata</taxon>
        <taxon>Craniata</taxon>
        <taxon>Vertebrata</taxon>
        <taxon>Euteleostomi</taxon>
        <taxon>Mammalia</taxon>
        <taxon>Eutheria</taxon>
        <taxon>Euarchontoglires</taxon>
        <taxon>Primates</taxon>
        <taxon>Haplorrhini</taxon>
        <taxon>Catarrhini</taxon>
        <taxon>Hominidae</taxon>
        <taxon>Pan</taxon>
    </lineage>
</organism>
<dbReference type="EMBL" id="AACZ04059842">
    <property type="status" value="NOT_ANNOTATED_CDS"/>
    <property type="molecule type" value="Genomic_DNA"/>
</dbReference>
<reference evidence="1 2" key="1">
    <citation type="journal article" date="2005" name="Nature">
        <title>Initial sequence of the chimpanzee genome and comparison with the human genome.</title>
        <authorList>
            <consortium name="Chimpanzee sequencing and analysis consortium"/>
        </authorList>
    </citation>
    <scope>NUCLEOTIDE SEQUENCE [LARGE SCALE GENOMIC DNA]</scope>
</reference>
<dbReference type="GeneTree" id="ENSGT00940000155335"/>
<name>A0A2I3RG11_PANTR</name>
<dbReference type="Ensembl" id="ENSPTRT00000098328.1">
    <property type="protein sequence ID" value="ENSPTRP00000063572.1"/>
    <property type="gene ID" value="ENSPTRG00000008843.6"/>
</dbReference>
<evidence type="ECO:0000313" key="3">
    <source>
        <dbReference type="VGNC" id="VGNC:51699"/>
    </source>
</evidence>
<reference evidence="1" key="2">
    <citation type="submission" date="2025-08" db="UniProtKB">
        <authorList>
            <consortium name="Ensembl"/>
        </authorList>
    </citation>
    <scope>IDENTIFICATION</scope>
</reference>
<dbReference type="Bgee" id="ENSPTRG00000008843">
    <property type="expression patterns" value="Expressed in pituitary gland and 8 other cell types or tissues"/>
</dbReference>
<proteinExistence type="predicted"/>
<dbReference type="AlphaFoldDB" id="A0A2I3RG11"/>